<comment type="subcellular location">
    <subcellularLocation>
        <location evidence="3">Cell membrane</location>
        <topology evidence="3">Multi-pass membrane protein</topology>
    </subcellularLocation>
    <subcellularLocation>
        <location evidence="2">Cytoplasm</location>
    </subcellularLocation>
</comment>
<dbReference type="InterPro" id="IPR036890">
    <property type="entry name" value="HATPase_C_sf"/>
</dbReference>
<feature type="domain" description="PAS" evidence="23">
    <location>
        <begin position="712"/>
        <end position="782"/>
    </location>
</feature>
<dbReference type="FunFam" id="3.30.450.20:FF:000099">
    <property type="entry name" value="Sensory box sensor histidine kinase"/>
    <property type="match status" value="1"/>
</dbReference>
<accession>A0A290Q4V9</accession>
<evidence type="ECO:0000256" key="11">
    <source>
        <dbReference type="ARBA" id="ARBA00022777"/>
    </source>
</evidence>
<feature type="transmembrane region" description="Helical" evidence="20">
    <location>
        <begin position="69"/>
        <end position="96"/>
    </location>
</feature>
<dbReference type="Pfam" id="PF05227">
    <property type="entry name" value="CHASE3"/>
    <property type="match status" value="1"/>
</dbReference>
<dbReference type="InterPro" id="IPR013655">
    <property type="entry name" value="PAS_fold_3"/>
</dbReference>
<evidence type="ECO:0000256" key="18">
    <source>
        <dbReference type="PROSITE-ProRule" id="PRU00110"/>
    </source>
</evidence>
<evidence type="ECO:0000313" key="27">
    <source>
        <dbReference type="Proteomes" id="UP000217265"/>
    </source>
</evidence>
<evidence type="ECO:0000256" key="14">
    <source>
        <dbReference type="ARBA" id="ARBA00023012"/>
    </source>
</evidence>
<keyword evidence="5" id="KW-1003">Cell membrane</keyword>
<dbReference type="PANTHER" id="PTHR45339">
    <property type="entry name" value="HYBRID SIGNAL TRANSDUCTION HISTIDINE KINASE J"/>
    <property type="match status" value="1"/>
</dbReference>
<dbReference type="SUPFAM" id="SSF47384">
    <property type="entry name" value="Homodimeric domain of signal transducing histidine kinase"/>
    <property type="match status" value="1"/>
</dbReference>
<keyword evidence="13 20" id="KW-1133">Transmembrane helix</keyword>
<evidence type="ECO:0000256" key="10">
    <source>
        <dbReference type="ARBA" id="ARBA00022741"/>
    </source>
</evidence>
<feature type="transmembrane region" description="Helical" evidence="20">
    <location>
        <begin position="171"/>
        <end position="193"/>
    </location>
</feature>
<dbReference type="SMART" id="SM00091">
    <property type="entry name" value="PAS"/>
    <property type="match status" value="3"/>
</dbReference>
<evidence type="ECO:0000256" key="8">
    <source>
        <dbReference type="ARBA" id="ARBA00022679"/>
    </source>
</evidence>
<dbReference type="CDD" id="cd17546">
    <property type="entry name" value="REC_hyHK_CKI1_RcsC-like"/>
    <property type="match status" value="1"/>
</dbReference>
<evidence type="ECO:0000256" key="19">
    <source>
        <dbReference type="PROSITE-ProRule" id="PRU00169"/>
    </source>
</evidence>
<dbReference type="InterPro" id="IPR005467">
    <property type="entry name" value="His_kinase_dom"/>
</dbReference>
<dbReference type="EC" id="2.7.13.3" evidence="4"/>
<feature type="domain" description="Response regulatory" evidence="22">
    <location>
        <begin position="1098"/>
        <end position="1217"/>
    </location>
</feature>
<evidence type="ECO:0000256" key="1">
    <source>
        <dbReference type="ARBA" id="ARBA00000085"/>
    </source>
</evidence>
<dbReference type="GO" id="GO:0005737">
    <property type="term" value="C:cytoplasm"/>
    <property type="evidence" value="ECO:0007669"/>
    <property type="project" value="UniProtKB-SubCell"/>
</dbReference>
<feature type="transmembrane region" description="Helical" evidence="20">
    <location>
        <begin position="116"/>
        <end position="136"/>
    </location>
</feature>
<dbReference type="PROSITE" id="PS50894">
    <property type="entry name" value="HPT"/>
    <property type="match status" value="1"/>
</dbReference>
<keyword evidence="12" id="KW-0067">ATP-binding</keyword>
<dbReference type="CDD" id="cd16922">
    <property type="entry name" value="HATPase_EvgS-ArcB-TorS-like"/>
    <property type="match status" value="1"/>
</dbReference>
<evidence type="ECO:0000256" key="12">
    <source>
        <dbReference type="ARBA" id="ARBA00022840"/>
    </source>
</evidence>
<feature type="domain" description="Histidine kinase" evidence="21">
    <location>
        <begin position="856"/>
        <end position="1076"/>
    </location>
</feature>
<dbReference type="PANTHER" id="PTHR45339:SF1">
    <property type="entry name" value="HYBRID SIGNAL TRANSDUCTION HISTIDINE KINASE J"/>
    <property type="match status" value="1"/>
</dbReference>
<feature type="domain" description="PAC" evidence="24">
    <location>
        <begin position="786"/>
        <end position="838"/>
    </location>
</feature>
<comment type="subunit">
    <text evidence="16">At low DSF concentrations, interacts with RpfF.</text>
</comment>
<dbReference type="SUPFAM" id="SSF55874">
    <property type="entry name" value="ATPase domain of HSP90 chaperone/DNA topoisomerase II/histidine kinase"/>
    <property type="match status" value="1"/>
</dbReference>
<dbReference type="SMART" id="SM00388">
    <property type="entry name" value="HisKA"/>
    <property type="match status" value="1"/>
</dbReference>
<dbReference type="InterPro" id="IPR035965">
    <property type="entry name" value="PAS-like_dom_sf"/>
</dbReference>
<dbReference type="PROSITE" id="PS50110">
    <property type="entry name" value="RESPONSE_REGULATORY"/>
    <property type="match status" value="1"/>
</dbReference>
<keyword evidence="11" id="KW-0418">Kinase</keyword>
<evidence type="ECO:0000259" key="22">
    <source>
        <dbReference type="PROSITE" id="PS50110"/>
    </source>
</evidence>
<dbReference type="Gene3D" id="3.30.450.20">
    <property type="entry name" value="PAS domain"/>
    <property type="match status" value="3"/>
</dbReference>
<dbReference type="PROSITE" id="PS50112">
    <property type="entry name" value="PAS"/>
    <property type="match status" value="2"/>
</dbReference>
<dbReference type="Gene3D" id="1.10.287.130">
    <property type="match status" value="1"/>
</dbReference>
<dbReference type="InterPro" id="IPR003661">
    <property type="entry name" value="HisK_dim/P_dom"/>
</dbReference>
<dbReference type="GO" id="GO:0000155">
    <property type="term" value="F:phosphorelay sensor kinase activity"/>
    <property type="evidence" value="ECO:0007669"/>
    <property type="project" value="InterPro"/>
</dbReference>
<dbReference type="GO" id="GO:0005886">
    <property type="term" value="C:plasma membrane"/>
    <property type="evidence" value="ECO:0007669"/>
    <property type="project" value="UniProtKB-SubCell"/>
</dbReference>
<dbReference type="Pfam" id="PF08447">
    <property type="entry name" value="PAS_3"/>
    <property type="match status" value="2"/>
</dbReference>
<dbReference type="CDD" id="cd00130">
    <property type="entry name" value="PAS"/>
    <property type="match status" value="3"/>
</dbReference>
<evidence type="ECO:0000256" key="9">
    <source>
        <dbReference type="ARBA" id="ARBA00022692"/>
    </source>
</evidence>
<proteinExistence type="predicted"/>
<dbReference type="Gene3D" id="1.20.120.160">
    <property type="entry name" value="HPT domain"/>
    <property type="match status" value="1"/>
</dbReference>
<dbReference type="Pfam" id="PF00072">
    <property type="entry name" value="Response_reg"/>
    <property type="match status" value="1"/>
</dbReference>
<dbReference type="SUPFAM" id="SSF55785">
    <property type="entry name" value="PYP-like sensor domain (PAS domain)"/>
    <property type="match status" value="3"/>
</dbReference>
<evidence type="ECO:0000259" key="23">
    <source>
        <dbReference type="PROSITE" id="PS50112"/>
    </source>
</evidence>
<feature type="transmembrane region" description="Helical" evidence="20">
    <location>
        <begin position="378"/>
        <end position="398"/>
    </location>
</feature>
<evidence type="ECO:0000313" key="26">
    <source>
        <dbReference type="EMBL" id="ATC63463.1"/>
    </source>
</evidence>
<gene>
    <name evidence="26" type="ORF">CMV30_05565</name>
</gene>
<dbReference type="InterPro" id="IPR000014">
    <property type="entry name" value="PAS"/>
</dbReference>
<dbReference type="FunFam" id="1.10.287.130:FF:000002">
    <property type="entry name" value="Two-component osmosensing histidine kinase"/>
    <property type="match status" value="1"/>
</dbReference>
<dbReference type="SUPFAM" id="SSF52172">
    <property type="entry name" value="CheY-like"/>
    <property type="match status" value="1"/>
</dbReference>
<evidence type="ECO:0000256" key="7">
    <source>
        <dbReference type="ARBA" id="ARBA00022553"/>
    </source>
</evidence>
<comment type="catalytic activity">
    <reaction evidence="1">
        <text>ATP + protein L-histidine = ADP + protein N-phospho-L-histidine.</text>
        <dbReference type="EC" id="2.7.13.3"/>
    </reaction>
</comment>
<dbReference type="GO" id="GO:0032991">
    <property type="term" value="C:protein-containing complex"/>
    <property type="evidence" value="ECO:0007669"/>
    <property type="project" value="UniProtKB-ARBA"/>
</dbReference>
<dbReference type="PROSITE" id="PS50113">
    <property type="entry name" value="PAC"/>
    <property type="match status" value="3"/>
</dbReference>
<keyword evidence="9 20" id="KW-0812">Transmembrane</keyword>
<dbReference type="InterPro" id="IPR003594">
    <property type="entry name" value="HATPase_dom"/>
</dbReference>
<dbReference type="NCBIfam" id="TIGR00229">
    <property type="entry name" value="sensory_box"/>
    <property type="match status" value="3"/>
</dbReference>
<evidence type="ECO:0000259" key="24">
    <source>
        <dbReference type="PROSITE" id="PS50113"/>
    </source>
</evidence>
<dbReference type="InterPro" id="IPR007891">
    <property type="entry name" value="CHASE3"/>
</dbReference>
<evidence type="ECO:0000259" key="21">
    <source>
        <dbReference type="PROSITE" id="PS50109"/>
    </source>
</evidence>
<feature type="modified residue" description="4-aspartylphosphate" evidence="19">
    <location>
        <position position="1147"/>
    </location>
</feature>
<dbReference type="PRINTS" id="PR00344">
    <property type="entry name" value="BCTRLSENSOR"/>
</dbReference>
<evidence type="ECO:0000256" key="16">
    <source>
        <dbReference type="ARBA" id="ARBA00064003"/>
    </source>
</evidence>
<evidence type="ECO:0000256" key="20">
    <source>
        <dbReference type="SAM" id="Phobius"/>
    </source>
</evidence>
<sequence length="1358" mass="149064">MDEFLRAWVRVAGGVIAAVAVSVLCGWGFRVPLLVSIMPGGAPMVVNTAVCFLLMAAGLLAWSWDQSRWACWLWLMTGLISVAVLVENLAGVSLGLDEFFWKQDLAVPTSAPGRMSLNAAVCFLCTALALLGTVLFARKRWLVLVPAGVTLCLALLTLLGYASGLRAAHSWGAYTGMALPTALLFLVLGATAIEVMARFHRGLGFNSPPALFTVALVLLVACGRMSHVMNEGVGAAGREVVGAYEFRETLNRHLLALTRMQSSDRAYALTGDEHYAARQVVYVSELRAAMAALEWHAERSEFRRGRIERLRGLTDQRIAESEAMMRARRAGDIAEQLRLMQPSARLVTALAAEMEAEEDALLKEREGAMERIERNAGLVLAAGVVVAALLLAAAFYLVHRARRALQLSHMALERRVNERTAELQRSEESLRFLADTMPQMVWTARPDGVVETFNRGWNEYTGMSGEESLENWAGAVHADDVAGFGVEWAEALKAGREGRGEYRLRRRVDGMMRWHLWRARPQRDRLGKVVRWVGTSTDIHDQKAASQALERAVGERTAELAAAKVQLEESNRLQRAVLDGTVLNVVAANTEGVIQIFNSGAERMTGWKREELVGRETPQVFHDPQEVAVRAAELSLELGRVIEPGFEVFVARARLGEVDEREWTYVRKDGGRLPVMLTVTALRDQAGTITGFMGIGHDLTRSKAAESALRDSEERFRQSFQFAGIGMALVGLDGRWLQVNPAVCQILGYSPEELFRKTFHDITHRDDLENDLTLLRQLVAGERSFYQMEKRYLHRDGRIVWGRLTVTLVRQADGAPVHFVSQIEDIGGRKELEENLARARDEAVAAARLKSEFLANMSHEIRTPMNGVLGMARLLMETRLGQEQKRMGQVVLSSAENLLTIIDDILDFSKIEAGKMRIDPHGFDLVKLVRETSELLAAQAQAKGVALVCETGVEKTCGLVGDSGRIRQVLTNLTGNALKFTEQGRVEIMLRIGDEEGGERRISITVSDTGIGISPEVQARLFQPFMQAEARGRKYGGTGLGLAICRQLVELMGGRIGCESGEGTGSRFWFHLQLPVWRPEEEEMGRPVKVARAPGGLTLLVAEDNPANQLVARMTLERMGHQVVLASNGREALERLAAGRFDAVLMDCQMPEMDGYEATRRLRDGLAAGADVATPVIALTAYALPGDRARCLAAGMDEYVTKPLGAEALRQALARCGIDPGKSRTAPPMGTMPPMPAGSRAVLDEEQLGRLAQLKSPTGEPLTEHLFKLLAGEMPGRLAAMAAALESRDAELLGRLAHTLAGSGANLGAAALEVVAREIESEVKREGWAEASGCLTRVVNEWDRLRAELVRRFPQSFP</sequence>
<name>A0A290Q4V9_9BACT</name>
<dbReference type="InterPro" id="IPR001610">
    <property type="entry name" value="PAC"/>
</dbReference>
<dbReference type="Pfam" id="PF02518">
    <property type="entry name" value="HATPase_c"/>
    <property type="match status" value="1"/>
</dbReference>
<dbReference type="InterPro" id="IPR008207">
    <property type="entry name" value="Sig_transdc_His_kin_Hpt_dom"/>
</dbReference>
<reference evidence="26 27" key="1">
    <citation type="submission" date="2017-09" db="EMBL/GenBank/DDBJ databases">
        <title>Complete genome sequence of Verrucomicrobial strain HZ-65, isolated from freshwater.</title>
        <authorList>
            <person name="Choi A."/>
        </authorList>
    </citation>
    <scope>NUCLEOTIDE SEQUENCE [LARGE SCALE GENOMIC DNA]</scope>
    <source>
        <strain evidence="26 27">HZ-65</strain>
    </source>
</reference>
<evidence type="ECO:0000256" key="4">
    <source>
        <dbReference type="ARBA" id="ARBA00012438"/>
    </source>
</evidence>
<keyword evidence="8" id="KW-0808">Transferase</keyword>
<feature type="transmembrane region" description="Helical" evidence="20">
    <location>
        <begin position="41"/>
        <end position="62"/>
    </location>
</feature>
<dbReference type="InterPro" id="IPR004358">
    <property type="entry name" value="Sig_transdc_His_kin-like_C"/>
</dbReference>
<evidence type="ECO:0000256" key="5">
    <source>
        <dbReference type="ARBA" id="ARBA00022475"/>
    </source>
</evidence>
<dbReference type="InterPro" id="IPR036641">
    <property type="entry name" value="HPT_dom_sf"/>
</dbReference>
<evidence type="ECO:0000256" key="13">
    <source>
        <dbReference type="ARBA" id="ARBA00022989"/>
    </source>
</evidence>
<evidence type="ECO:0000256" key="6">
    <source>
        <dbReference type="ARBA" id="ARBA00022490"/>
    </source>
</evidence>
<dbReference type="FunFam" id="3.30.565.10:FF:000010">
    <property type="entry name" value="Sensor histidine kinase RcsC"/>
    <property type="match status" value="1"/>
</dbReference>
<dbReference type="PROSITE" id="PS50109">
    <property type="entry name" value="HIS_KIN"/>
    <property type="match status" value="1"/>
</dbReference>
<keyword evidence="6" id="KW-0963">Cytoplasm</keyword>
<organism evidence="26 27">
    <name type="scientific">Nibricoccus aquaticus</name>
    <dbReference type="NCBI Taxonomy" id="2576891"/>
    <lineage>
        <taxon>Bacteria</taxon>
        <taxon>Pseudomonadati</taxon>
        <taxon>Verrucomicrobiota</taxon>
        <taxon>Opitutia</taxon>
        <taxon>Opitutales</taxon>
        <taxon>Opitutaceae</taxon>
        <taxon>Nibricoccus</taxon>
    </lineage>
</organism>
<evidence type="ECO:0000256" key="17">
    <source>
        <dbReference type="ARBA" id="ARBA00068150"/>
    </source>
</evidence>
<feature type="transmembrane region" description="Helical" evidence="20">
    <location>
        <begin position="143"/>
        <end position="165"/>
    </location>
</feature>
<evidence type="ECO:0000256" key="3">
    <source>
        <dbReference type="ARBA" id="ARBA00004651"/>
    </source>
</evidence>
<dbReference type="InterPro" id="IPR011006">
    <property type="entry name" value="CheY-like_superfamily"/>
</dbReference>
<dbReference type="SMART" id="SM00086">
    <property type="entry name" value="PAC"/>
    <property type="match status" value="3"/>
</dbReference>
<dbReference type="Pfam" id="PF13426">
    <property type="entry name" value="PAS_9"/>
    <property type="match status" value="1"/>
</dbReference>
<feature type="domain" description="PAC" evidence="24">
    <location>
        <begin position="659"/>
        <end position="711"/>
    </location>
</feature>
<dbReference type="InterPro" id="IPR036097">
    <property type="entry name" value="HisK_dim/P_sf"/>
</dbReference>
<keyword evidence="7 19" id="KW-0597">Phosphoprotein</keyword>
<feature type="domain" description="HPt" evidence="25">
    <location>
        <begin position="1259"/>
        <end position="1358"/>
    </location>
</feature>
<evidence type="ECO:0000259" key="25">
    <source>
        <dbReference type="PROSITE" id="PS50894"/>
    </source>
</evidence>
<dbReference type="InterPro" id="IPR000700">
    <property type="entry name" value="PAS-assoc_C"/>
</dbReference>
<keyword evidence="14" id="KW-0902">Two-component regulatory system</keyword>
<feature type="domain" description="PAC" evidence="24">
    <location>
        <begin position="498"/>
        <end position="551"/>
    </location>
</feature>
<keyword evidence="15 20" id="KW-0472">Membrane</keyword>
<keyword evidence="10" id="KW-0547">Nucleotide-binding</keyword>
<dbReference type="KEGG" id="vbh:CMV30_05565"/>
<dbReference type="Pfam" id="PF00512">
    <property type="entry name" value="HisKA"/>
    <property type="match status" value="1"/>
</dbReference>
<dbReference type="CDD" id="cd00082">
    <property type="entry name" value="HisKA"/>
    <property type="match status" value="1"/>
</dbReference>
<feature type="modified residue" description="Phosphohistidine" evidence="18">
    <location>
        <position position="1298"/>
    </location>
</feature>
<dbReference type="SMART" id="SM00448">
    <property type="entry name" value="REC"/>
    <property type="match status" value="1"/>
</dbReference>
<feature type="transmembrane region" description="Helical" evidence="20">
    <location>
        <begin position="7"/>
        <end position="29"/>
    </location>
</feature>
<dbReference type="SMART" id="SM00387">
    <property type="entry name" value="HATPase_c"/>
    <property type="match status" value="1"/>
</dbReference>
<feature type="domain" description="PAS" evidence="23">
    <location>
        <begin position="570"/>
        <end position="645"/>
    </location>
</feature>
<dbReference type="Gene3D" id="3.40.50.2300">
    <property type="match status" value="1"/>
</dbReference>
<protein>
    <recommendedName>
        <fullName evidence="17">Sensory/regulatory protein RpfC</fullName>
        <ecNumber evidence="4">2.7.13.3</ecNumber>
    </recommendedName>
</protein>
<dbReference type="Gene3D" id="3.30.565.10">
    <property type="entry name" value="Histidine kinase-like ATPase, C-terminal domain"/>
    <property type="match status" value="1"/>
</dbReference>
<dbReference type="InterPro" id="IPR001789">
    <property type="entry name" value="Sig_transdc_resp-reg_receiver"/>
</dbReference>
<dbReference type="EMBL" id="CP023344">
    <property type="protein sequence ID" value="ATC63463.1"/>
    <property type="molecule type" value="Genomic_DNA"/>
</dbReference>
<dbReference type="SUPFAM" id="SSF47226">
    <property type="entry name" value="Histidine-containing phosphotransfer domain, HPT domain"/>
    <property type="match status" value="1"/>
</dbReference>
<dbReference type="Pfam" id="PF01627">
    <property type="entry name" value="Hpt"/>
    <property type="match status" value="1"/>
</dbReference>
<evidence type="ECO:0000256" key="2">
    <source>
        <dbReference type="ARBA" id="ARBA00004496"/>
    </source>
</evidence>
<keyword evidence="27" id="KW-1185">Reference proteome</keyword>
<dbReference type="GO" id="GO:0005524">
    <property type="term" value="F:ATP binding"/>
    <property type="evidence" value="ECO:0007669"/>
    <property type="project" value="UniProtKB-KW"/>
</dbReference>
<dbReference type="Proteomes" id="UP000217265">
    <property type="component" value="Chromosome"/>
</dbReference>
<evidence type="ECO:0000256" key="15">
    <source>
        <dbReference type="ARBA" id="ARBA00023136"/>
    </source>
</evidence>